<comment type="caution">
    <text evidence="2">The sequence shown here is derived from an EMBL/GenBank/DDBJ whole genome shotgun (WGS) entry which is preliminary data.</text>
</comment>
<organism evidence="2 3">
    <name type="scientific">Papaver atlanticum</name>
    <dbReference type="NCBI Taxonomy" id="357466"/>
    <lineage>
        <taxon>Eukaryota</taxon>
        <taxon>Viridiplantae</taxon>
        <taxon>Streptophyta</taxon>
        <taxon>Embryophyta</taxon>
        <taxon>Tracheophyta</taxon>
        <taxon>Spermatophyta</taxon>
        <taxon>Magnoliopsida</taxon>
        <taxon>Ranunculales</taxon>
        <taxon>Papaveraceae</taxon>
        <taxon>Papaveroideae</taxon>
        <taxon>Papaver</taxon>
    </lineage>
</organism>
<dbReference type="Gene3D" id="2.30.29.30">
    <property type="entry name" value="Pleckstrin-homology domain (PH domain)/Phosphotyrosine-binding domain (PTB)"/>
    <property type="match status" value="1"/>
</dbReference>
<dbReference type="InterPro" id="IPR011993">
    <property type="entry name" value="PH-like_dom_sf"/>
</dbReference>
<dbReference type="Proteomes" id="UP001202328">
    <property type="component" value="Unassembled WGS sequence"/>
</dbReference>
<accession>A0AAD4SQE8</accession>
<feature type="domain" description="RanBD1" evidence="1">
    <location>
        <begin position="6"/>
        <end position="53"/>
    </location>
</feature>
<dbReference type="SUPFAM" id="SSF50729">
    <property type="entry name" value="PH domain-like"/>
    <property type="match status" value="1"/>
</dbReference>
<dbReference type="AlphaFoldDB" id="A0AAD4SQE8"/>
<protein>
    <recommendedName>
        <fullName evidence="1">RanBD1 domain-containing protein</fullName>
    </recommendedName>
</protein>
<keyword evidence="3" id="KW-1185">Reference proteome</keyword>
<sequence>MMKSIERGVETLKILKHEHTEKVGLVMRQSKPFKICVNHLDISLMEPHGVGGTPQLFGIKALKSPVLRSIPVPVRTRLRSTETYVLI</sequence>
<dbReference type="Pfam" id="PF00638">
    <property type="entry name" value="Ran_BP1"/>
    <property type="match status" value="1"/>
</dbReference>
<name>A0AAD4SQE8_9MAGN</name>
<dbReference type="InterPro" id="IPR000156">
    <property type="entry name" value="Ran_bind_dom"/>
</dbReference>
<dbReference type="EMBL" id="JAJJMB010009088">
    <property type="protein sequence ID" value="KAI3916642.1"/>
    <property type="molecule type" value="Genomic_DNA"/>
</dbReference>
<proteinExistence type="predicted"/>
<evidence type="ECO:0000259" key="1">
    <source>
        <dbReference type="Pfam" id="PF00638"/>
    </source>
</evidence>
<gene>
    <name evidence="2" type="ORF">MKW98_026384</name>
</gene>
<evidence type="ECO:0000313" key="2">
    <source>
        <dbReference type="EMBL" id="KAI3916642.1"/>
    </source>
</evidence>
<evidence type="ECO:0000313" key="3">
    <source>
        <dbReference type="Proteomes" id="UP001202328"/>
    </source>
</evidence>
<reference evidence="2" key="1">
    <citation type="submission" date="2022-04" db="EMBL/GenBank/DDBJ databases">
        <title>A functionally conserved STORR gene fusion in Papaver species that diverged 16.8 million years ago.</title>
        <authorList>
            <person name="Catania T."/>
        </authorList>
    </citation>
    <scope>NUCLEOTIDE SEQUENCE</scope>
    <source>
        <strain evidence="2">S-188037</strain>
    </source>
</reference>